<gene>
    <name evidence="3" type="ORF">M2325_000504</name>
</gene>
<feature type="transmembrane region" description="Helical" evidence="2">
    <location>
        <begin position="415"/>
        <end position="433"/>
    </location>
</feature>
<evidence type="ECO:0000256" key="2">
    <source>
        <dbReference type="SAM" id="Phobius"/>
    </source>
</evidence>
<reference evidence="3" key="1">
    <citation type="submission" date="2022-08" db="EMBL/GenBank/DDBJ databases">
        <title>Genomic Encyclopedia of Type Strains, Phase V (KMG-V): Genome sequencing to study the core and pangenomes of soil and plant-associated prokaryotes.</title>
        <authorList>
            <person name="Whitman W."/>
        </authorList>
    </citation>
    <scope>NUCLEOTIDE SEQUENCE</scope>
    <source>
        <strain evidence="3">PS</strain>
    </source>
</reference>
<feature type="region of interest" description="Disordered" evidence="1">
    <location>
        <begin position="1"/>
        <end position="32"/>
    </location>
</feature>
<evidence type="ECO:0000256" key="1">
    <source>
        <dbReference type="SAM" id="MobiDB-lite"/>
    </source>
</evidence>
<dbReference type="EMBL" id="JANUCQ010000001">
    <property type="protein sequence ID" value="MCS3921831.1"/>
    <property type="molecule type" value="Genomic_DNA"/>
</dbReference>
<feature type="compositionally biased region" description="Low complexity" evidence="1">
    <location>
        <begin position="16"/>
        <end position="32"/>
    </location>
</feature>
<dbReference type="InterPro" id="IPR013783">
    <property type="entry name" value="Ig-like_fold"/>
</dbReference>
<evidence type="ECO:0000313" key="4">
    <source>
        <dbReference type="Proteomes" id="UP001140258"/>
    </source>
</evidence>
<sequence>MLKTNIKFQKIKEQSNNKPKNKSNTNSKNKSNNSSSLNLLFILISLMILLLSINPSSALQVDNPQYTVDTNTFNTSNPKIIHPGDDVDIWIKITNDNTDKELKNIEVELTPKYPFETKQVNSVIGKATLSHLNEGESDVVHFKVHVDENAPSGEYPIILNVKAIRYDEDYESTQEMGKTYYLPIYGLAKFEMGLYGESEIEPSETKAISLNIHNKGTGNAKYLSISFAGSENVNIVGPTTHYIGLLKASGSNNIKISANSVPESKPGVYPIDATLTWIGEDGASYTAKMPVNLEVKDVIYDNQPYIYVEEIKSITTGYELSFALANRGSADLSYCVMKLTSPNLSKEYISYIGDLEGDDSDSGIFEIESFNSGAGGKLPVNLEITYFDSYHKEYTVNKEFTVDIPAKKSEDSNTMIFGVIIGLIILIAGYYFYKKRQKKKLAEKLEKEDEE</sequence>
<evidence type="ECO:0000313" key="3">
    <source>
        <dbReference type="EMBL" id="MCS3921831.1"/>
    </source>
</evidence>
<comment type="caution">
    <text evidence="3">The sequence shown here is derived from an EMBL/GenBank/DDBJ whole genome shotgun (WGS) entry which is preliminary data.</text>
</comment>
<keyword evidence="2" id="KW-0472">Membrane</keyword>
<keyword evidence="4" id="KW-1185">Reference proteome</keyword>
<keyword evidence="2" id="KW-1133">Transmembrane helix</keyword>
<dbReference type="PANTHER" id="PTHR35902">
    <property type="entry name" value="S-LAYER DOMAIN-LIKE PROTEIN-RELATED"/>
    <property type="match status" value="1"/>
</dbReference>
<dbReference type="RefSeq" id="WP_259050718.1">
    <property type="nucleotide sequence ID" value="NZ_JANUCQ010000001.1"/>
</dbReference>
<name>A0ABT2EV54_METVO</name>
<evidence type="ECO:0008006" key="5">
    <source>
        <dbReference type="Google" id="ProtNLM"/>
    </source>
</evidence>
<accession>A0ABT2EV54</accession>
<organism evidence="3 4">
    <name type="scientific">Methanococcus voltae PS</name>
    <dbReference type="NCBI Taxonomy" id="523842"/>
    <lineage>
        <taxon>Archaea</taxon>
        <taxon>Methanobacteriati</taxon>
        <taxon>Methanobacteriota</taxon>
        <taxon>Methanomada group</taxon>
        <taxon>Methanococci</taxon>
        <taxon>Methanococcales</taxon>
        <taxon>Methanococcaceae</taxon>
        <taxon>Methanococcus</taxon>
    </lineage>
</organism>
<protein>
    <recommendedName>
        <fullName evidence="5">S-layer domain-like protein</fullName>
    </recommendedName>
</protein>
<dbReference type="Gene3D" id="2.60.40.10">
    <property type="entry name" value="Immunoglobulins"/>
    <property type="match status" value="1"/>
</dbReference>
<dbReference type="PANTHER" id="PTHR35902:SF3">
    <property type="entry name" value="NPCBM-ASSOCIATED, NEW3 DOMAIN OF ALPHA-GALACTOSIDASE"/>
    <property type="match status" value="1"/>
</dbReference>
<proteinExistence type="predicted"/>
<keyword evidence="2" id="KW-0812">Transmembrane</keyword>
<dbReference type="Proteomes" id="UP001140258">
    <property type="component" value="Unassembled WGS sequence"/>
</dbReference>